<dbReference type="NCBIfam" id="NF047509">
    <property type="entry name" value="Rv3131_FMN_oxido"/>
    <property type="match status" value="1"/>
</dbReference>
<evidence type="ECO:0000313" key="1">
    <source>
        <dbReference type="EMBL" id="MBG6134287.1"/>
    </source>
</evidence>
<name>A0A8J7GD75_9ACTN</name>
<organism evidence="1 2">
    <name type="scientific">Longispora fulva</name>
    <dbReference type="NCBI Taxonomy" id="619741"/>
    <lineage>
        <taxon>Bacteria</taxon>
        <taxon>Bacillati</taxon>
        <taxon>Actinomycetota</taxon>
        <taxon>Actinomycetes</taxon>
        <taxon>Micromonosporales</taxon>
        <taxon>Micromonosporaceae</taxon>
        <taxon>Longispora</taxon>
    </lineage>
</organism>
<dbReference type="AlphaFoldDB" id="A0A8J7GD75"/>
<dbReference type="RefSeq" id="WP_231398625.1">
    <property type="nucleotide sequence ID" value="NZ_BONS01000033.1"/>
</dbReference>
<dbReference type="InterPro" id="IPR000415">
    <property type="entry name" value="Nitroreductase-like"/>
</dbReference>
<dbReference type="EMBL" id="JADOUF010000001">
    <property type="protein sequence ID" value="MBG6134287.1"/>
    <property type="molecule type" value="Genomic_DNA"/>
</dbReference>
<sequence length="333" mass="35516">MSVYFTDTDPAMRARASSGPLGQAAMAALRAPSVFNTQPWRWDLHDGVADLRADVGRRLPVLDPDSRLLVVSCGTALNHAVVSLTAAGHAVSVHRLPDPDDPTLLARLVLAGRRPPEPMDLRLMQATAVRRTDRRPFSDIPVPEESVEALRVAAERYGAHLQFLREDQVVELTVAASHAADAEVTDPRYRAELSAWTHRPPGSADGVPATGAVGTVPRRVPVRDFALEGGAALAPGGDSDAGTRYAILFTDADTPTDWLVAGEAMSAVLLTAVYCGLASSPMSDVTEVPAVRQALRQLLSGLGWPVLALRFGIAHRPGAVPHTPRRGPEEEPS</sequence>
<keyword evidence="2" id="KW-1185">Reference proteome</keyword>
<gene>
    <name evidence="1" type="ORF">IW245_000481</name>
</gene>
<dbReference type="Gene3D" id="3.40.109.10">
    <property type="entry name" value="NADH Oxidase"/>
    <property type="match status" value="1"/>
</dbReference>
<dbReference type="Proteomes" id="UP000622552">
    <property type="component" value="Unassembled WGS sequence"/>
</dbReference>
<proteinExistence type="predicted"/>
<dbReference type="GO" id="GO:0016491">
    <property type="term" value="F:oxidoreductase activity"/>
    <property type="evidence" value="ECO:0007669"/>
    <property type="project" value="InterPro"/>
</dbReference>
<accession>A0A8J7GD75</accession>
<dbReference type="SUPFAM" id="SSF55469">
    <property type="entry name" value="FMN-dependent nitroreductase-like"/>
    <property type="match status" value="2"/>
</dbReference>
<evidence type="ECO:0000313" key="2">
    <source>
        <dbReference type="Proteomes" id="UP000622552"/>
    </source>
</evidence>
<reference evidence="1" key="1">
    <citation type="submission" date="2020-11" db="EMBL/GenBank/DDBJ databases">
        <title>Sequencing the genomes of 1000 actinobacteria strains.</title>
        <authorList>
            <person name="Klenk H.-P."/>
        </authorList>
    </citation>
    <scope>NUCLEOTIDE SEQUENCE</scope>
    <source>
        <strain evidence="1">DSM 45356</strain>
    </source>
</reference>
<evidence type="ECO:0008006" key="3">
    <source>
        <dbReference type="Google" id="ProtNLM"/>
    </source>
</evidence>
<comment type="caution">
    <text evidence="1">The sequence shown here is derived from an EMBL/GenBank/DDBJ whole genome shotgun (WGS) entry which is preliminary data.</text>
</comment>
<protein>
    <recommendedName>
        <fullName evidence="3">Nitroreductase</fullName>
    </recommendedName>
</protein>